<evidence type="ECO:0000313" key="3">
    <source>
        <dbReference type="Proteomes" id="UP000254875"/>
    </source>
</evidence>
<feature type="domain" description="DUF1330" evidence="1">
    <location>
        <begin position="3"/>
        <end position="95"/>
    </location>
</feature>
<dbReference type="OrthoDB" id="121598at2"/>
<evidence type="ECO:0000313" key="2">
    <source>
        <dbReference type="EMBL" id="RDK00816.1"/>
    </source>
</evidence>
<dbReference type="Pfam" id="PF07045">
    <property type="entry name" value="DUF1330"/>
    <property type="match status" value="1"/>
</dbReference>
<dbReference type="InterPro" id="IPR011008">
    <property type="entry name" value="Dimeric_a/b-barrel"/>
</dbReference>
<dbReference type="AlphaFoldDB" id="A0A370N5E3"/>
<name>A0A370N5E3_9BURK</name>
<keyword evidence="3" id="KW-1185">Reference proteome</keyword>
<dbReference type="Gene3D" id="3.30.70.100">
    <property type="match status" value="1"/>
</dbReference>
<protein>
    <submittedName>
        <fullName evidence="2">DUF1330 domain-containing protein</fullName>
    </submittedName>
</protein>
<gene>
    <name evidence="2" type="ORF">DLM46_20935</name>
</gene>
<reference evidence="3" key="1">
    <citation type="submission" date="2018-05" db="EMBL/GenBank/DDBJ databases">
        <authorList>
            <person name="Feng T."/>
        </authorList>
    </citation>
    <scope>NUCLEOTIDE SEQUENCE [LARGE SCALE GENOMIC DNA]</scope>
    <source>
        <strain evidence="3">S27</strain>
    </source>
</reference>
<dbReference type="InterPro" id="IPR010753">
    <property type="entry name" value="DUF1330"/>
</dbReference>
<dbReference type="SUPFAM" id="SSF54909">
    <property type="entry name" value="Dimeric alpha+beta barrel"/>
    <property type="match status" value="1"/>
</dbReference>
<organism evidence="2 3">
    <name type="scientific">Paraburkholderia lacunae</name>
    <dbReference type="NCBI Taxonomy" id="2211104"/>
    <lineage>
        <taxon>Bacteria</taxon>
        <taxon>Pseudomonadati</taxon>
        <taxon>Pseudomonadota</taxon>
        <taxon>Betaproteobacteria</taxon>
        <taxon>Burkholderiales</taxon>
        <taxon>Burkholderiaceae</taxon>
        <taxon>Paraburkholderia</taxon>
    </lineage>
</organism>
<accession>A0A370N5E3</accession>
<sequence>MSKGYWVTVYRETKDPSKLAAYAQLAGPAVIAAGGKFIVRGSADEVREQGLKERTVVIEFPTYEQAVAAYESDAYKKALAALGDAVERDLRIIRGAE</sequence>
<comment type="caution">
    <text evidence="2">The sequence shown here is derived from an EMBL/GenBank/DDBJ whole genome shotgun (WGS) entry which is preliminary data.</text>
</comment>
<evidence type="ECO:0000259" key="1">
    <source>
        <dbReference type="Pfam" id="PF07045"/>
    </source>
</evidence>
<proteinExistence type="predicted"/>
<dbReference type="EMBL" id="QHKS01000013">
    <property type="protein sequence ID" value="RDK00816.1"/>
    <property type="molecule type" value="Genomic_DNA"/>
</dbReference>
<dbReference type="RefSeq" id="WP_115103392.1">
    <property type="nucleotide sequence ID" value="NZ_QHKS01000013.1"/>
</dbReference>
<dbReference type="Proteomes" id="UP000254875">
    <property type="component" value="Unassembled WGS sequence"/>
</dbReference>